<gene>
    <name evidence="7" type="ordered locus">Hoch_3444</name>
</gene>
<comment type="similarity">
    <text evidence="2">Belongs to the threonine aldolase family.</text>
</comment>
<reference evidence="7 8" key="1">
    <citation type="journal article" date="2010" name="Stand. Genomic Sci.">
        <title>Complete genome sequence of Haliangium ochraceum type strain (SMP-2).</title>
        <authorList>
            <consortium name="US DOE Joint Genome Institute (JGI-PGF)"/>
            <person name="Ivanova N."/>
            <person name="Daum C."/>
            <person name="Lang E."/>
            <person name="Abt B."/>
            <person name="Kopitz M."/>
            <person name="Saunders E."/>
            <person name="Lapidus A."/>
            <person name="Lucas S."/>
            <person name="Glavina Del Rio T."/>
            <person name="Nolan M."/>
            <person name="Tice H."/>
            <person name="Copeland A."/>
            <person name="Cheng J.F."/>
            <person name="Chen F."/>
            <person name="Bruce D."/>
            <person name="Goodwin L."/>
            <person name="Pitluck S."/>
            <person name="Mavromatis K."/>
            <person name="Pati A."/>
            <person name="Mikhailova N."/>
            <person name="Chen A."/>
            <person name="Palaniappan K."/>
            <person name="Land M."/>
            <person name="Hauser L."/>
            <person name="Chang Y.J."/>
            <person name="Jeffries C.D."/>
            <person name="Detter J.C."/>
            <person name="Brettin T."/>
            <person name="Rohde M."/>
            <person name="Goker M."/>
            <person name="Bristow J."/>
            <person name="Markowitz V."/>
            <person name="Eisen J.A."/>
            <person name="Hugenholtz P."/>
            <person name="Kyrpides N.C."/>
            <person name="Klenk H.P."/>
        </authorList>
    </citation>
    <scope>NUCLEOTIDE SEQUENCE [LARGE SCALE GENOMIC DNA]</scope>
    <source>
        <strain evidence="8">DSM 14365 / CIP 107738 / JCM 11303 / AJ 13395 / SMP-2</strain>
    </source>
</reference>
<dbReference type="GO" id="GO:0006567">
    <property type="term" value="P:L-threonine catabolic process"/>
    <property type="evidence" value="ECO:0007669"/>
    <property type="project" value="TreeGrafter"/>
</dbReference>
<dbReference type="SUPFAM" id="SSF53383">
    <property type="entry name" value="PLP-dependent transferases"/>
    <property type="match status" value="1"/>
</dbReference>
<dbReference type="NCBIfam" id="NF041359">
    <property type="entry name" value="GntG_guanitoxin"/>
    <property type="match status" value="1"/>
</dbReference>
<organism evidence="7 8">
    <name type="scientific">Haliangium ochraceum (strain DSM 14365 / JCM 11303 / SMP-2)</name>
    <dbReference type="NCBI Taxonomy" id="502025"/>
    <lineage>
        <taxon>Bacteria</taxon>
        <taxon>Pseudomonadati</taxon>
        <taxon>Myxococcota</taxon>
        <taxon>Polyangia</taxon>
        <taxon>Haliangiales</taxon>
        <taxon>Kofleriaceae</taxon>
        <taxon>Haliangium</taxon>
    </lineage>
</organism>
<evidence type="ECO:0000256" key="1">
    <source>
        <dbReference type="ARBA" id="ARBA00001933"/>
    </source>
</evidence>
<dbReference type="Proteomes" id="UP000001880">
    <property type="component" value="Chromosome"/>
</dbReference>
<proteinExistence type="inferred from homology"/>
<dbReference type="FunFam" id="3.40.640.10:FF:000030">
    <property type="entry name" value="Low-specificity L-threonine aldolase"/>
    <property type="match status" value="1"/>
</dbReference>
<evidence type="ECO:0000256" key="3">
    <source>
        <dbReference type="ARBA" id="ARBA00022898"/>
    </source>
</evidence>
<dbReference type="Pfam" id="PF01212">
    <property type="entry name" value="Beta_elim_lyase"/>
    <property type="match status" value="1"/>
</dbReference>
<dbReference type="Gene3D" id="3.40.640.10">
    <property type="entry name" value="Type I PLP-dependent aspartate aminotransferase-like (Major domain)"/>
    <property type="match status" value="1"/>
</dbReference>
<evidence type="ECO:0000256" key="4">
    <source>
        <dbReference type="ARBA" id="ARBA00023239"/>
    </source>
</evidence>
<evidence type="ECO:0000313" key="7">
    <source>
        <dbReference type="EMBL" id="ACY15946.1"/>
    </source>
</evidence>
<dbReference type="AlphaFoldDB" id="D0LVA5"/>
<dbReference type="InterPro" id="IPR001597">
    <property type="entry name" value="ArAA_b-elim_lyase/Thr_aldolase"/>
</dbReference>
<evidence type="ECO:0000256" key="5">
    <source>
        <dbReference type="PIRSR" id="PIRSR017617-1"/>
    </source>
</evidence>
<dbReference type="EMBL" id="CP001804">
    <property type="protein sequence ID" value="ACY15946.1"/>
    <property type="molecule type" value="Genomic_DNA"/>
</dbReference>
<dbReference type="GO" id="GO:0008732">
    <property type="term" value="F:L-allo-threonine aldolase activity"/>
    <property type="evidence" value="ECO:0007669"/>
    <property type="project" value="TreeGrafter"/>
</dbReference>
<dbReference type="STRING" id="502025.Hoch_3444"/>
<evidence type="ECO:0000313" key="8">
    <source>
        <dbReference type="Proteomes" id="UP000001880"/>
    </source>
</evidence>
<dbReference type="eggNOG" id="COG2008">
    <property type="taxonomic scope" value="Bacteria"/>
</dbReference>
<dbReference type="InterPro" id="IPR015421">
    <property type="entry name" value="PyrdxlP-dep_Trfase_major"/>
</dbReference>
<dbReference type="HOGENOM" id="CLU_029381_0_4_7"/>
<dbReference type="Gene3D" id="3.90.1150.10">
    <property type="entry name" value="Aspartate Aminotransferase, domain 1"/>
    <property type="match status" value="1"/>
</dbReference>
<protein>
    <submittedName>
        <fullName evidence="7">Threonine aldolase</fullName>
        <ecNumber evidence="7">4.1.2.5</ecNumber>
    </submittedName>
</protein>
<comment type="cofactor">
    <cofactor evidence="1">
        <name>pyridoxal 5'-phosphate</name>
        <dbReference type="ChEBI" id="CHEBI:597326"/>
    </cofactor>
</comment>
<dbReference type="RefSeq" id="WP_012828545.1">
    <property type="nucleotide sequence ID" value="NC_013440.1"/>
</dbReference>
<dbReference type="PANTHER" id="PTHR48097">
    <property type="entry name" value="L-THREONINE ALDOLASE-RELATED"/>
    <property type="match status" value="1"/>
</dbReference>
<dbReference type="PANTHER" id="PTHR48097:SF9">
    <property type="entry name" value="L-THREONINE ALDOLASE"/>
    <property type="match status" value="1"/>
</dbReference>
<dbReference type="EC" id="4.1.2.5" evidence="7"/>
<dbReference type="InterPro" id="IPR023603">
    <property type="entry name" value="Low_specificity_L-TA-like"/>
</dbReference>
<keyword evidence="4 7" id="KW-0456">Lyase</keyword>
<evidence type="ECO:0000256" key="2">
    <source>
        <dbReference type="ARBA" id="ARBA00006966"/>
    </source>
</evidence>
<dbReference type="PIRSF" id="PIRSF017617">
    <property type="entry name" value="Thr_aldolase"/>
    <property type="match status" value="1"/>
</dbReference>
<evidence type="ECO:0000259" key="6">
    <source>
        <dbReference type="Pfam" id="PF01212"/>
    </source>
</evidence>
<name>D0LVA5_HALO1</name>
<dbReference type="InterPro" id="IPR015422">
    <property type="entry name" value="PyrdxlP-dep_Trfase_small"/>
</dbReference>
<dbReference type="KEGG" id="hoh:Hoch_3444"/>
<accession>D0LVA5</accession>
<feature type="domain" description="Aromatic amino acid beta-eliminating lyase/threonine aldolase" evidence="6">
    <location>
        <begin position="6"/>
        <end position="289"/>
    </location>
</feature>
<dbReference type="GO" id="GO:0005829">
    <property type="term" value="C:cytosol"/>
    <property type="evidence" value="ECO:0007669"/>
    <property type="project" value="TreeGrafter"/>
</dbReference>
<keyword evidence="3" id="KW-0663">Pyridoxal phosphate</keyword>
<dbReference type="InterPro" id="IPR015424">
    <property type="entry name" value="PyrdxlP-dep_Trfase"/>
</dbReference>
<dbReference type="GO" id="GO:0006545">
    <property type="term" value="P:glycine biosynthetic process"/>
    <property type="evidence" value="ECO:0007669"/>
    <property type="project" value="TreeGrafter"/>
</dbReference>
<sequence length="359" mass="37638">MTTVIDLRSDTVTQPTAEMRRAMAEAVVGDDVYGEDPTVNQLQERVAALLGTEAALFVPSGSMANQIAIKVHTQPGDSVMVGAHAHNWLFEAGGAGAISSVQVDVLPGDGRFDAAAMRESYKPDNHLFAPTRLVSVENTHNMGGGLVWDDEPLAAVLACARELELGTHLDGARLWNAAARTGRSEAELTAGFDTIAVCLSKGLGAPVGSLLCGTRALVHKGHRVRKMLGGGMRQAGILAAAGLYALEHHRPGLTQDHDNAHYLAAELAAVPGFAVDVARVHTNIVMVDVVDSALDAQRIAAAAAERGVRVHGMSPRRMRLVTHRELDRAMCTRAIETLAALAGAPGSASSNAATRAAHG</sequence>
<keyword evidence="8" id="KW-1185">Reference proteome</keyword>
<dbReference type="OrthoDB" id="9774495at2"/>
<feature type="modified residue" description="N6-(pyridoxal phosphate)lysine" evidence="5">
    <location>
        <position position="201"/>
    </location>
</feature>